<dbReference type="Pfam" id="PF02342">
    <property type="entry name" value="TerD"/>
    <property type="match status" value="1"/>
</dbReference>
<dbReference type="Gene3D" id="2.60.60.30">
    <property type="entry name" value="sav2460 like domains"/>
    <property type="match status" value="1"/>
</dbReference>
<evidence type="ECO:0000313" key="3">
    <source>
        <dbReference type="EMBL" id="MDF3835831.1"/>
    </source>
</evidence>
<organism evidence="3 4">
    <name type="scientific">Cupriavidus basilensis</name>
    <dbReference type="NCBI Taxonomy" id="68895"/>
    <lineage>
        <taxon>Bacteria</taxon>
        <taxon>Pseudomonadati</taxon>
        <taxon>Pseudomonadota</taxon>
        <taxon>Betaproteobacteria</taxon>
        <taxon>Burkholderiales</taxon>
        <taxon>Burkholderiaceae</taxon>
        <taxon>Cupriavidus</taxon>
    </lineage>
</organism>
<dbReference type="EMBL" id="JARJLM010000389">
    <property type="protein sequence ID" value="MDF3835831.1"/>
    <property type="molecule type" value="Genomic_DNA"/>
</dbReference>
<sequence length="218" mass="23839">MINLSKGGRVNLSKEAPGTQKFRVGLGWDANGTDTGADFDLDVSIFLCKYDAQANPRLISDQHFIFYNSEIRTSDRKATFFQSGDDFPKNGMPASKCLGVVHSGDNRTGAGAGDDEVIFVDITKLAPEVEEISVIVTIDQAAARKQNFGQVRNSYIQISDEVTGTEIAKYPLEDDFSMETAVQVGSFYRRDGQFFFKAVGAGYNRGLGDFVQVYGGNV</sequence>
<proteinExistence type="predicted"/>
<keyword evidence="4" id="KW-1185">Reference proteome</keyword>
<dbReference type="RefSeq" id="WP_017225999.1">
    <property type="nucleotide sequence ID" value="NZ_JARJLM010000389.1"/>
</dbReference>
<keyword evidence="1" id="KW-0778">Tellurium resistance</keyword>
<accession>A0ABT6AT74</accession>
<reference evidence="3 4" key="1">
    <citation type="submission" date="2023-03" db="EMBL/GenBank/DDBJ databases">
        <title>Draft assemblies of triclosan tolerant bacteria isolated from returned activated sludge.</title>
        <authorList>
            <person name="Van Hamelsveld S."/>
        </authorList>
    </citation>
    <scope>NUCLEOTIDE SEQUENCE [LARGE SCALE GENOMIC DNA]</scope>
    <source>
        <strain evidence="3 4">GW210010_S58</strain>
    </source>
</reference>
<dbReference type="PANTHER" id="PTHR32097">
    <property type="entry name" value="CAMP-BINDING PROTEIN 1-RELATED"/>
    <property type="match status" value="1"/>
</dbReference>
<evidence type="ECO:0000256" key="1">
    <source>
        <dbReference type="ARBA" id="ARBA00022686"/>
    </source>
</evidence>
<gene>
    <name evidence="3" type="ORF">P3W85_23180</name>
</gene>
<evidence type="ECO:0000313" key="4">
    <source>
        <dbReference type="Proteomes" id="UP001216674"/>
    </source>
</evidence>
<comment type="caution">
    <text evidence="3">The sequence shown here is derived from an EMBL/GenBank/DDBJ whole genome shotgun (WGS) entry which is preliminary data.</text>
</comment>
<dbReference type="InterPro" id="IPR003325">
    <property type="entry name" value="TerD"/>
</dbReference>
<feature type="domain" description="TerD" evidence="2">
    <location>
        <begin position="2"/>
        <end position="214"/>
    </location>
</feature>
<protein>
    <submittedName>
        <fullName evidence="3">TerD family protein</fullName>
    </submittedName>
</protein>
<dbReference type="CDD" id="cd06974">
    <property type="entry name" value="TerD_like"/>
    <property type="match status" value="1"/>
</dbReference>
<name>A0ABT6AT74_9BURK</name>
<dbReference type="Proteomes" id="UP001216674">
    <property type="component" value="Unassembled WGS sequence"/>
</dbReference>
<dbReference type="PANTHER" id="PTHR32097:SF15">
    <property type="entry name" value="STRESS RESPONSE PROTEIN SCP2"/>
    <property type="match status" value="1"/>
</dbReference>
<evidence type="ECO:0000259" key="2">
    <source>
        <dbReference type="Pfam" id="PF02342"/>
    </source>
</evidence>
<dbReference type="InterPro" id="IPR051324">
    <property type="entry name" value="Stress/Tellurium_Resist"/>
</dbReference>